<feature type="domain" description="Reverse transcriptase" evidence="1">
    <location>
        <begin position="131"/>
        <end position="396"/>
    </location>
</feature>
<dbReference type="STRING" id="67767.A0A0J7K5K9"/>
<dbReference type="PANTHER" id="PTHR33481:SF1">
    <property type="entry name" value="ENDONUCLEASE_EXONUCLEASE_PHOSPHATASE DOMAIN-CONTAINING PROTEIN-RELATED"/>
    <property type="match status" value="1"/>
</dbReference>
<dbReference type="InterPro" id="IPR000477">
    <property type="entry name" value="RT_dom"/>
</dbReference>
<dbReference type="OrthoDB" id="7701509at2759"/>
<dbReference type="PROSITE" id="PS50878">
    <property type="entry name" value="RT_POL"/>
    <property type="match status" value="1"/>
</dbReference>
<dbReference type="EMBL" id="LBMM01013212">
    <property type="protein sequence ID" value="KMQ85763.1"/>
    <property type="molecule type" value="Genomic_DNA"/>
</dbReference>
<reference evidence="2 3" key="1">
    <citation type="submission" date="2015-04" db="EMBL/GenBank/DDBJ databases">
        <title>Lasius niger genome sequencing.</title>
        <authorList>
            <person name="Konorov E.A."/>
            <person name="Nikitin M.A."/>
            <person name="Kirill M.V."/>
            <person name="Chang P."/>
        </authorList>
    </citation>
    <scope>NUCLEOTIDE SEQUENCE [LARGE SCALE GENOMIC DNA]</scope>
    <source>
        <tissue evidence="2">Whole</tissue>
    </source>
</reference>
<evidence type="ECO:0000259" key="1">
    <source>
        <dbReference type="PROSITE" id="PS50878"/>
    </source>
</evidence>
<accession>A0A0J7K5K9</accession>
<evidence type="ECO:0000313" key="3">
    <source>
        <dbReference type="Proteomes" id="UP000036403"/>
    </source>
</evidence>
<dbReference type="InterPro" id="IPR043502">
    <property type="entry name" value="DNA/RNA_pol_sf"/>
</dbReference>
<organism evidence="2 3">
    <name type="scientific">Lasius niger</name>
    <name type="common">Black garden ant</name>
    <dbReference type="NCBI Taxonomy" id="67767"/>
    <lineage>
        <taxon>Eukaryota</taxon>
        <taxon>Metazoa</taxon>
        <taxon>Ecdysozoa</taxon>
        <taxon>Arthropoda</taxon>
        <taxon>Hexapoda</taxon>
        <taxon>Insecta</taxon>
        <taxon>Pterygota</taxon>
        <taxon>Neoptera</taxon>
        <taxon>Endopterygota</taxon>
        <taxon>Hymenoptera</taxon>
        <taxon>Apocrita</taxon>
        <taxon>Aculeata</taxon>
        <taxon>Formicoidea</taxon>
        <taxon>Formicidae</taxon>
        <taxon>Formicinae</taxon>
        <taxon>Lasius</taxon>
        <taxon>Lasius</taxon>
    </lineage>
</organism>
<name>A0A0J7K5K9_LASNI</name>
<dbReference type="SUPFAM" id="SSF56672">
    <property type="entry name" value="DNA/RNA polymerases"/>
    <property type="match status" value="1"/>
</dbReference>
<gene>
    <name evidence="2" type="ORF">RF55_15495</name>
</gene>
<comment type="caution">
    <text evidence="2">The sequence shown here is derived from an EMBL/GenBank/DDBJ whole genome shotgun (WGS) entry which is preliminary data.</text>
</comment>
<evidence type="ECO:0000313" key="2">
    <source>
        <dbReference type="EMBL" id="KMQ85763.1"/>
    </source>
</evidence>
<dbReference type="PaxDb" id="67767-A0A0J7K5K9"/>
<proteinExistence type="predicted"/>
<dbReference type="CDD" id="cd01650">
    <property type="entry name" value="RT_nLTR_like"/>
    <property type="match status" value="1"/>
</dbReference>
<dbReference type="Pfam" id="PF00078">
    <property type="entry name" value="RVT_1"/>
    <property type="match status" value="1"/>
</dbReference>
<protein>
    <submittedName>
        <fullName evidence="2">Pol-like protein</fullName>
    </submittedName>
</protein>
<dbReference type="GO" id="GO:0071897">
    <property type="term" value="P:DNA biosynthetic process"/>
    <property type="evidence" value="ECO:0007669"/>
    <property type="project" value="UniProtKB-ARBA"/>
</dbReference>
<feature type="non-terminal residue" evidence="2">
    <location>
        <position position="536"/>
    </location>
</feature>
<sequence length="536" mass="60995">MVTFEGQKLPKYITMFYVSHPVSPYVSRASLCHSCFRFGHIKDNCKSQPRCVHCGEKGHSFSKNHCPCFEEAPRCVNCKENHRADASNCPEFAIQEEIREYAAHRNLTLRDASKVIRATVRILLIASLHIKLNLFLWLLSGILEALTSILHSVPGKFRPISLISCSLKIMEKLILLRLDWWIEHNHKLPSSQYGFRKFRSCQDNLSILTTEINTSFVRRKVTACLFLDLSNAFDDVIPSILISDLKEMGLPSTLCTFIYNLIHFRRLQFVFNGELSGEYSSHKDVPQGSILSPLLFNIYVAKLKKCIGEDCEIIQFADDIAIYTSARDIQQALIRLENSANRAYSHLSSRGLKVAPAKSALIIFTKKHINLLAYSITVNNTVIQSTTSHKFLGIHLDFRLSEELGGEAALARSWFKAIRLCLGLRKTTPTNIILAEAGEGPLISRFYFLTAKYILKIFSLDTYPAVDKLYGLLWYSRNSPVKDPSEKFLLFKAFRNLRKHKTLIAKFDFPAVMPETGRKQHATVVGRMTHTSENRV</sequence>
<dbReference type="PANTHER" id="PTHR33481">
    <property type="entry name" value="REVERSE TRANSCRIPTASE"/>
    <property type="match status" value="1"/>
</dbReference>
<dbReference type="AlphaFoldDB" id="A0A0J7K5K9"/>
<dbReference type="Proteomes" id="UP000036403">
    <property type="component" value="Unassembled WGS sequence"/>
</dbReference>
<keyword evidence="3" id="KW-1185">Reference proteome</keyword>